<protein>
    <recommendedName>
        <fullName evidence="3">HNH endonuclease</fullName>
    </recommendedName>
</protein>
<reference evidence="1" key="1">
    <citation type="submission" date="2022-11" db="EMBL/GenBank/DDBJ databases">
        <title>Parathalassolutuus dongxingensis gen. nov., sp. nov., a novel member of family Oceanospirillaceae isolated from a coastal shrimp pond in Guangxi, China.</title>
        <authorList>
            <person name="Chen H."/>
        </authorList>
    </citation>
    <scope>NUCLEOTIDE SEQUENCE</scope>
    <source>
        <strain evidence="1">G-43</strain>
    </source>
</reference>
<organism evidence="1 2">
    <name type="scientific">Parathalassolituus penaei</name>
    <dbReference type="NCBI Taxonomy" id="2997323"/>
    <lineage>
        <taxon>Bacteria</taxon>
        <taxon>Pseudomonadati</taxon>
        <taxon>Pseudomonadota</taxon>
        <taxon>Gammaproteobacteria</taxon>
        <taxon>Oceanospirillales</taxon>
        <taxon>Oceanospirillaceae</taxon>
        <taxon>Parathalassolituus</taxon>
    </lineage>
</organism>
<evidence type="ECO:0008006" key="3">
    <source>
        <dbReference type="Google" id="ProtNLM"/>
    </source>
</evidence>
<gene>
    <name evidence="1" type="ORF">OUO13_16980</name>
</gene>
<keyword evidence="2" id="KW-1185">Reference proteome</keyword>
<evidence type="ECO:0000313" key="1">
    <source>
        <dbReference type="EMBL" id="MCY0966874.1"/>
    </source>
</evidence>
<dbReference type="AlphaFoldDB" id="A0A9X3EHJ6"/>
<evidence type="ECO:0000313" key="2">
    <source>
        <dbReference type="Proteomes" id="UP001150830"/>
    </source>
</evidence>
<dbReference type="RefSeq" id="WP_283175082.1">
    <property type="nucleotide sequence ID" value="NZ_JAPNOA010000058.1"/>
</dbReference>
<dbReference type="Gene3D" id="1.10.30.50">
    <property type="match status" value="1"/>
</dbReference>
<dbReference type="EMBL" id="JAPNOA010000058">
    <property type="protein sequence ID" value="MCY0966874.1"/>
    <property type="molecule type" value="Genomic_DNA"/>
</dbReference>
<proteinExistence type="predicted"/>
<sequence length="361" mass="39777">MLKPISQPLCCGALNACLELQMHLLRWLCNPSTAAADVTQGNLVPPIVPTQIEANWLWRFLHGHKQTRLEQAKLIAAMASDEKQALLDWADRVVALANQFQPTPLPWPTALPAISAESWTAFKNLMEAFYERGLKSGVPYKSNGTPVAAGGVCYADYVKAFREVHRLNPDPDAQEVCVLCGGPLGQTPEVDHWIAKSAFPLLSVCADNLLPICGECNSTANKGEKDVHTAGSFSDWFHPYFRPGNSGIRINYVMPERTAHCVAIAIADQPKADHLDQLLNLSVRWTRKFKAEYLAKQNELFNLKQRGRGPTDLASLQNYLTDYQIAMDGTGPDYEVGQALAAAILEPSCLKAWHSELGLVT</sequence>
<dbReference type="Proteomes" id="UP001150830">
    <property type="component" value="Unassembled WGS sequence"/>
</dbReference>
<accession>A0A9X3EHJ6</accession>
<name>A0A9X3EHJ6_9GAMM</name>
<comment type="caution">
    <text evidence="1">The sequence shown here is derived from an EMBL/GenBank/DDBJ whole genome shotgun (WGS) entry which is preliminary data.</text>
</comment>